<protein>
    <recommendedName>
        <fullName evidence="12">CDP-diacylglycerol--serine O-phosphatidyltransferase</fullName>
        <ecNumber evidence="12">2.7.8.8</ecNumber>
    </recommendedName>
    <alternativeName>
        <fullName evidence="12">Phosphatidylserine synthase</fullName>
    </alternativeName>
</protein>
<evidence type="ECO:0000256" key="10">
    <source>
        <dbReference type="ARBA" id="ARBA00023209"/>
    </source>
</evidence>
<keyword evidence="3 12" id="KW-0444">Lipid biosynthesis</keyword>
<dbReference type="OMA" id="LPNFWEC"/>
<keyword evidence="13" id="KW-0732">Signal</keyword>
<keyword evidence="4 12" id="KW-0808">Transferase</keyword>
<feature type="non-terminal residue" evidence="14">
    <location>
        <position position="1"/>
    </location>
</feature>
<dbReference type="AlphaFoldDB" id="A4S4K8"/>
<keyword evidence="6 12" id="KW-0256">Endoplasmic reticulum</keyword>
<evidence type="ECO:0000256" key="1">
    <source>
        <dbReference type="ARBA" id="ARBA00004477"/>
    </source>
</evidence>
<dbReference type="GO" id="GO:0006659">
    <property type="term" value="P:phosphatidylserine biosynthetic process"/>
    <property type="evidence" value="ECO:0007669"/>
    <property type="project" value="UniProtKB-UniRule"/>
</dbReference>
<dbReference type="eggNOG" id="KOG2735">
    <property type="taxonomic scope" value="Eukaryota"/>
</dbReference>
<comment type="pathway">
    <text evidence="12">Phospholipid metabolism; phosphatidylethanolamine biosynthesis; phosphatidylethanolamine from CDP-diacylglycerol: step 1/2.</text>
</comment>
<comment type="subcellular location">
    <subcellularLocation>
        <location evidence="1 12">Endoplasmic reticulum membrane</location>
        <topology evidence="1 12">Multi-pass membrane protein</topology>
    </subcellularLocation>
</comment>
<keyword evidence="5 12" id="KW-0812">Transmembrane</keyword>
<feature type="transmembrane region" description="Helical" evidence="12">
    <location>
        <begin position="271"/>
        <end position="292"/>
    </location>
</feature>
<name>A4S4K8_OSTLU</name>
<dbReference type="InterPro" id="IPR004277">
    <property type="entry name" value="PSS"/>
</dbReference>
<feature type="chain" id="PRO_5002671872" description="CDP-diacylglycerol--serine O-phosphatidyltransferase" evidence="13">
    <location>
        <begin position="26"/>
        <end position="366"/>
    </location>
</feature>
<comment type="caution">
    <text evidence="12">Lacks conserved residue(s) required for the propagation of feature annotation.</text>
</comment>
<comment type="pathway">
    <text evidence="2">Lipid metabolism.</text>
</comment>
<feature type="non-terminal residue" evidence="14">
    <location>
        <position position="366"/>
    </location>
</feature>
<keyword evidence="15" id="KW-1185">Reference proteome</keyword>
<keyword evidence="10 12" id="KW-0594">Phospholipid biosynthesis</keyword>
<reference evidence="14 15" key="1">
    <citation type="journal article" date="2007" name="Proc. Natl. Acad. Sci. U.S.A.">
        <title>The tiny eukaryote Ostreococcus provides genomic insights into the paradox of plankton speciation.</title>
        <authorList>
            <person name="Palenik B."/>
            <person name="Grimwood J."/>
            <person name="Aerts A."/>
            <person name="Rouze P."/>
            <person name="Salamov A."/>
            <person name="Putnam N."/>
            <person name="Dupont C."/>
            <person name="Jorgensen R."/>
            <person name="Derelle E."/>
            <person name="Rombauts S."/>
            <person name="Zhou K."/>
            <person name="Otillar R."/>
            <person name="Merchant S.S."/>
            <person name="Podell S."/>
            <person name="Gaasterland T."/>
            <person name="Napoli C."/>
            <person name="Gendler K."/>
            <person name="Manuell A."/>
            <person name="Tai V."/>
            <person name="Vallon O."/>
            <person name="Piganeau G."/>
            <person name="Jancek S."/>
            <person name="Heijde M."/>
            <person name="Jabbari K."/>
            <person name="Bowler C."/>
            <person name="Lohr M."/>
            <person name="Robbens S."/>
            <person name="Werner G."/>
            <person name="Dubchak I."/>
            <person name="Pazour G.J."/>
            <person name="Ren Q."/>
            <person name="Paulsen I."/>
            <person name="Delwiche C."/>
            <person name="Schmutz J."/>
            <person name="Rokhsar D."/>
            <person name="Van de Peer Y."/>
            <person name="Moreau H."/>
            <person name="Grigoriev I.V."/>
        </authorList>
    </citation>
    <scope>NUCLEOTIDE SEQUENCE [LARGE SCALE GENOMIC DNA]</scope>
    <source>
        <strain evidence="14 15">CCE9901</strain>
    </source>
</reference>
<dbReference type="GO" id="GO:0006646">
    <property type="term" value="P:phosphatidylethanolamine biosynthetic process"/>
    <property type="evidence" value="ECO:0007669"/>
    <property type="project" value="UniProtKB-UniPathway"/>
</dbReference>
<evidence type="ECO:0000256" key="2">
    <source>
        <dbReference type="ARBA" id="ARBA00005189"/>
    </source>
</evidence>
<evidence type="ECO:0000256" key="7">
    <source>
        <dbReference type="ARBA" id="ARBA00022989"/>
    </source>
</evidence>
<dbReference type="RefSeq" id="XP_001420454.1">
    <property type="nucleotide sequence ID" value="XM_001420417.1"/>
</dbReference>
<keyword evidence="7 12" id="KW-1133">Transmembrane helix</keyword>
<organism evidence="14 15">
    <name type="scientific">Ostreococcus lucimarinus (strain CCE9901)</name>
    <dbReference type="NCBI Taxonomy" id="436017"/>
    <lineage>
        <taxon>Eukaryota</taxon>
        <taxon>Viridiplantae</taxon>
        <taxon>Chlorophyta</taxon>
        <taxon>Mamiellophyceae</taxon>
        <taxon>Mamiellales</taxon>
        <taxon>Bathycoccaceae</taxon>
        <taxon>Ostreococcus</taxon>
    </lineage>
</organism>
<dbReference type="UniPathway" id="UPA00558">
    <property type="reaction ID" value="UER00615"/>
</dbReference>
<evidence type="ECO:0000256" key="6">
    <source>
        <dbReference type="ARBA" id="ARBA00022824"/>
    </source>
</evidence>
<gene>
    <name evidence="14" type="ORF">OSTLU_3295</name>
</gene>
<accession>A4S4K8</accession>
<dbReference type="EMBL" id="CP000591">
    <property type="protein sequence ID" value="ABO98747.1"/>
    <property type="molecule type" value="Genomic_DNA"/>
</dbReference>
<dbReference type="KEGG" id="olu:OSTLU_3295"/>
<keyword evidence="9 12" id="KW-0472">Membrane</keyword>
<evidence type="ECO:0000256" key="8">
    <source>
        <dbReference type="ARBA" id="ARBA00023098"/>
    </source>
</evidence>
<evidence type="ECO:0000256" key="13">
    <source>
        <dbReference type="SAM" id="SignalP"/>
    </source>
</evidence>
<dbReference type="OrthoDB" id="10265393at2759"/>
<comment type="catalytic activity">
    <reaction evidence="12">
        <text>a CDP-1,2-diacyl-sn-glycerol + L-serine = a 1,2-diacyl-sn-glycero-3-phospho-L-serine + CMP + H(+)</text>
        <dbReference type="Rhea" id="RHEA:16913"/>
        <dbReference type="ChEBI" id="CHEBI:15378"/>
        <dbReference type="ChEBI" id="CHEBI:33384"/>
        <dbReference type="ChEBI" id="CHEBI:57262"/>
        <dbReference type="ChEBI" id="CHEBI:58332"/>
        <dbReference type="ChEBI" id="CHEBI:60377"/>
        <dbReference type="EC" id="2.7.8.8"/>
    </reaction>
</comment>
<dbReference type="STRING" id="436017.A4S4K8"/>
<feature type="transmembrane region" description="Helical" evidence="12">
    <location>
        <begin position="193"/>
        <end position="212"/>
    </location>
</feature>
<evidence type="ECO:0000256" key="4">
    <source>
        <dbReference type="ARBA" id="ARBA00022679"/>
    </source>
</evidence>
<sequence>ARSPHTLTMLACGAVALAVATHAFANDANDARWTTEDGIRRGATGALGAYLAYGALQGPATHMTRPHAAVWKVVHAAFTMYLLALIVLLFQTPADAQKMLKFFWDDLGTPLPTRSYGGDCRVYTPGHRSGSFGIVYETLFDEFTVAHVLGWFGKAVAIRDWGLLWAYSIAFELCELTFEHWQPNFNECWWDMWVWDVMICNLLGICAGMWLVKFMRGKFHDWSGKKASSRSAAAKEPPRSPVRGALKTVLTSLTPASVDHYTWRPTGSPSRFLKCAFLVFCGLVFDLNLFFMKFVLHVPPSHNFCLYRLGLWFAMSNIAIREYYVFIETPDVGEAKLGPNAWLALAVLIVEFLVVVKNGRGKFTAP</sequence>
<comment type="function">
    <text evidence="12">Catalyzes a base-exchange reaction in which the polar head group of phosphatidylethanolamine (PE) is replaced by L-serine.</text>
</comment>
<evidence type="ECO:0000256" key="3">
    <source>
        <dbReference type="ARBA" id="ARBA00022516"/>
    </source>
</evidence>
<proteinExistence type="inferred from homology"/>
<dbReference type="GO" id="GO:0005789">
    <property type="term" value="C:endoplasmic reticulum membrane"/>
    <property type="evidence" value="ECO:0007669"/>
    <property type="project" value="UniProtKB-SubCell"/>
</dbReference>
<evidence type="ECO:0000256" key="9">
    <source>
        <dbReference type="ARBA" id="ARBA00023136"/>
    </source>
</evidence>
<dbReference type="PANTHER" id="PTHR15362:SF7">
    <property type="entry name" value="PHOSPHATIDYLSERINE SYNTHASE 2"/>
    <property type="match status" value="1"/>
</dbReference>
<keyword evidence="11 12" id="KW-1208">Phospholipid metabolism</keyword>
<dbReference type="GO" id="GO:0003882">
    <property type="term" value="F:CDP-diacylglycerol-serine O-phosphatidyltransferase activity"/>
    <property type="evidence" value="ECO:0007669"/>
    <property type="project" value="UniProtKB-UniRule"/>
</dbReference>
<dbReference type="Gramene" id="ABO98747">
    <property type="protein sequence ID" value="ABO98747"/>
    <property type="gene ID" value="OSTLU_3295"/>
</dbReference>
<evidence type="ECO:0000313" key="15">
    <source>
        <dbReference type="Proteomes" id="UP000001568"/>
    </source>
</evidence>
<feature type="transmembrane region" description="Helical" evidence="12">
    <location>
        <begin position="340"/>
        <end position="356"/>
    </location>
</feature>
<dbReference type="Proteomes" id="UP000001568">
    <property type="component" value="Chromosome 11"/>
</dbReference>
<evidence type="ECO:0000256" key="5">
    <source>
        <dbReference type="ARBA" id="ARBA00022692"/>
    </source>
</evidence>
<dbReference type="GeneID" id="5004352"/>
<comment type="similarity">
    <text evidence="12">Belongs to the CDP-alcohol phosphatidyltransferase class-I family.</text>
</comment>
<evidence type="ECO:0000313" key="14">
    <source>
        <dbReference type="EMBL" id="ABO98747.1"/>
    </source>
</evidence>
<dbReference type="GO" id="GO:0106245">
    <property type="term" value="F:L-serine-phosphatidylethanolamine phosphatidyltransferase activity"/>
    <property type="evidence" value="ECO:0007669"/>
    <property type="project" value="InterPro"/>
</dbReference>
<feature type="transmembrane region" description="Helical" evidence="12">
    <location>
        <begin position="69"/>
        <end position="90"/>
    </location>
</feature>
<evidence type="ECO:0000256" key="11">
    <source>
        <dbReference type="ARBA" id="ARBA00023264"/>
    </source>
</evidence>
<dbReference type="HOGENOM" id="CLU_037661_1_1_1"/>
<keyword evidence="8 12" id="KW-0443">Lipid metabolism</keyword>
<dbReference type="PANTHER" id="PTHR15362">
    <property type="entry name" value="PHOSPHATIDYLINOSITOL SYNTHASE"/>
    <property type="match status" value="1"/>
</dbReference>
<dbReference type="EC" id="2.7.8.8" evidence="12"/>
<evidence type="ECO:0000256" key="12">
    <source>
        <dbReference type="RuleBase" id="RU368094"/>
    </source>
</evidence>
<feature type="transmembrane region" description="Helical" evidence="12">
    <location>
        <begin position="304"/>
        <end position="320"/>
    </location>
</feature>
<dbReference type="Pfam" id="PF03034">
    <property type="entry name" value="PSS"/>
    <property type="match status" value="1"/>
</dbReference>
<feature type="signal peptide" evidence="13">
    <location>
        <begin position="1"/>
        <end position="25"/>
    </location>
</feature>